<dbReference type="Gene3D" id="1.20.1390.10">
    <property type="entry name" value="PWI domain"/>
    <property type="match status" value="2"/>
</dbReference>
<dbReference type="EMBL" id="JAPFFI010000026">
    <property type="protein sequence ID" value="KAJ6309456.1"/>
    <property type="molecule type" value="Genomic_DNA"/>
</dbReference>
<feature type="domain" description="PWI" evidence="2">
    <location>
        <begin position="1"/>
        <end position="149"/>
    </location>
</feature>
<evidence type="ECO:0000259" key="2">
    <source>
        <dbReference type="PROSITE" id="PS51025"/>
    </source>
</evidence>
<protein>
    <recommendedName>
        <fullName evidence="2">PWI domain-containing protein</fullName>
    </recommendedName>
</protein>
<dbReference type="PANTHER" id="PTHR47334">
    <property type="entry name" value="SPLICING FACTOR PWI DOMAIN-CONTAINING PROTEIN / RNA RECOGNITION MOTIF (RRM)-CONTAINING PROTEIN"/>
    <property type="match status" value="1"/>
</dbReference>
<evidence type="ECO:0000313" key="3">
    <source>
        <dbReference type="EMBL" id="KAJ6309456.1"/>
    </source>
</evidence>
<feature type="region of interest" description="Disordered" evidence="1">
    <location>
        <begin position="1"/>
        <end position="75"/>
    </location>
</feature>
<organism evidence="3 4">
    <name type="scientific">Salix suchowensis</name>
    <dbReference type="NCBI Taxonomy" id="1278906"/>
    <lineage>
        <taxon>Eukaryota</taxon>
        <taxon>Viridiplantae</taxon>
        <taxon>Streptophyta</taxon>
        <taxon>Embryophyta</taxon>
        <taxon>Tracheophyta</taxon>
        <taxon>Spermatophyta</taxon>
        <taxon>Magnoliopsida</taxon>
        <taxon>eudicotyledons</taxon>
        <taxon>Gunneridae</taxon>
        <taxon>Pentapetalae</taxon>
        <taxon>rosids</taxon>
        <taxon>fabids</taxon>
        <taxon>Malpighiales</taxon>
        <taxon>Salicaceae</taxon>
        <taxon>Saliceae</taxon>
        <taxon>Salix</taxon>
    </lineage>
</organism>
<reference evidence="3" key="2">
    <citation type="journal article" date="2023" name="Int. J. Mol. Sci.">
        <title>De Novo Assembly and Annotation of 11 Diverse Shrub Willow (Salix) Genomes Reveals Novel Gene Organization in Sex-Linked Regions.</title>
        <authorList>
            <person name="Hyden B."/>
            <person name="Feng K."/>
            <person name="Yates T.B."/>
            <person name="Jawdy S."/>
            <person name="Cereghino C."/>
            <person name="Smart L.B."/>
            <person name="Muchero W."/>
        </authorList>
    </citation>
    <scope>NUCLEOTIDE SEQUENCE</scope>
    <source>
        <tissue evidence="3">Shoot tip</tissue>
    </source>
</reference>
<gene>
    <name evidence="3" type="ORF">OIU77_015253</name>
</gene>
<accession>A0ABQ8ZSR9</accession>
<comment type="caution">
    <text evidence="3">The sequence shown here is derived from an EMBL/GenBank/DDBJ whole genome shotgun (WGS) entry which is preliminary data.</text>
</comment>
<reference evidence="3" key="1">
    <citation type="submission" date="2022-10" db="EMBL/GenBank/DDBJ databases">
        <authorList>
            <person name="Hyden B.L."/>
            <person name="Feng K."/>
            <person name="Yates T."/>
            <person name="Jawdy S."/>
            <person name="Smart L.B."/>
            <person name="Muchero W."/>
        </authorList>
    </citation>
    <scope>NUCLEOTIDE SEQUENCE</scope>
    <source>
        <tissue evidence="3">Shoot tip</tissue>
    </source>
</reference>
<feature type="compositionally biased region" description="Basic and acidic residues" evidence="1">
    <location>
        <begin position="8"/>
        <end position="75"/>
    </location>
</feature>
<dbReference type="InterPro" id="IPR053294">
    <property type="entry name" value="RBM_PWI_domain"/>
</dbReference>
<keyword evidence="4" id="KW-1185">Reference proteome</keyword>
<dbReference type="PROSITE" id="PS51025">
    <property type="entry name" value="PWI"/>
    <property type="match status" value="1"/>
</dbReference>
<sequence>MRISNVAPREEKPDVERERSRHSHDRSSLRDRDHNEDRMNRNRDDNKEKVPDRDRDRDRNRDHGPDKVKTPDKQKLLDAKQLIDMIPKTKEELFLYEINWAVYDKVSQMLEMLQVILDDEAEMFVLKMWRMLIFEIKKVETGLSLRSKS</sequence>
<evidence type="ECO:0000256" key="1">
    <source>
        <dbReference type="SAM" id="MobiDB-lite"/>
    </source>
</evidence>
<evidence type="ECO:0000313" key="4">
    <source>
        <dbReference type="Proteomes" id="UP001141253"/>
    </source>
</evidence>
<dbReference type="Proteomes" id="UP001141253">
    <property type="component" value="Unassembled WGS sequence"/>
</dbReference>
<dbReference type="PANTHER" id="PTHR47334:SF2">
    <property type="entry name" value="RNA-BINDING MOTIF PROTEIN 25"/>
    <property type="match status" value="1"/>
</dbReference>
<dbReference type="InterPro" id="IPR002483">
    <property type="entry name" value="PWI_dom"/>
</dbReference>
<name>A0ABQ8ZSR9_9ROSI</name>
<proteinExistence type="predicted"/>